<dbReference type="CDD" id="cd04300">
    <property type="entry name" value="GT35_Glycogen_Phosphorylase"/>
    <property type="match status" value="1"/>
</dbReference>
<evidence type="ECO:0000256" key="8">
    <source>
        <dbReference type="ARBA" id="ARBA00022679"/>
    </source>
</evidence>
<evidence type="ECO:0000256" key="13">
    <source>
        <dbReference type="RuleBase" id="RU000587"/>
    </source>
</evidence>
<keyword evidence="10 13" id="KW-0119">Carbohydrate metabolism</keyword>
<dbReference type="PANTHER" id="PTHR11468:SF3">
    <property type="entry name" value="GLYCOGEN PHOSPHORYLASE, LIVER FORM"/>
    <property type="match status" value="1"/>
</dbReference>
<evidence type="ECO:0000256" key="11">
    <source>
        <dbReference type="ARBA" id="ARBA00025174"/>
    </source>
</evidence>
<comment type="similarity">
    <text evidence="4 13">Belongs to the glycogen phosphorylase family.</text>
</comment>
<keyword evidence="5" id="KW-0963">Cytoplasm</keyword>
<comment type="function">
    <text evidence="13">Allosteric enzyme that catalyzes the rate-limiting step in glycogen catabolism, the phosphorolytic cleavage of glycogen to produce glucose-1-phosphate, and plays a central role in maintaining cellular and organismal glucose homeostasis.</text>
</comment>
<dbReference type="InterPro" id="IPR000811">
    <property type="entry name" value="Glyco_trans_35"/>
</dbReference>
<reference evidence="14 15" key="1">
    <citation type="submission" date="2019-08" db="EMBL/GenBank/DDBJ databases">
        <title>In-depth cultivation of the pig gut microbiome towards novel bacterial diversity and tailored functional studies.</title>
        <authorList>
            <person name="Wylensek D."/>
            <person name="Hitch T.C.A."/>
            <person name="Clavel T."/>
        </authorList>
    </citation>
    <scope>NUCLEOTIDE SEQUENCE [LARGE SCALE GENOMIC DNA]</scope>
    <source>
        <strain evidence="15">WCA-380-WT-3B3</strain>
    </source>
</reference>
<keyword evidence="9 12" id="KW-0663">Pyridoxal phosphate</keyword>
<dbReference type="Gene3D" id="3.40.50.2000">
    <property type="entry name" value="Glycogen Phosphorylase B"/>
    <property type="match status" value="2"/>
</dbReference>
<feature type="modified residue" description="N6-(pyridoxal phosphate)lysine" evidence="12">
    <location>
        <position position="680"/>
    </location>
</feature>
<dbReference type="SUPFAM" id="SSF53756">
    <property type="entry name" value="UDP-Glycosyltransferase/glycogen phosphorylase"/>
    <property type="match status" value="1"/>
</dbReference>
<organism evidence="14 15">
    <name type="scientific">Selenomonas montiformis</name>
    <dbReference type="NCBI Taxonomy" id="2652285"/>
    <lineage>
        <taxon>Bacteria</taxon>
        <taxon>Bacillati</taxon>
        <taxon>Bacillota</taxon>
        <taxon>Negativicutes</taxon>
        <taxon>Selenomonadales</taxon>
        <taxon>Selenomonadaceae</taxon>
        <taxon>Selenomonas</taxon>
    </lineage>
</organism>
<dbReference type="FunFam" id="3.40.50.2000:FF:000153">
    <property type="entry name" value="Alpha-1,4 glucan phosphorylase"/>
    <property type="match status" value="1"/>
</dbReference>
<name>A0A6I2UV96_9FIRM</name>
<comment type="cofactor">
    <cofactor evidence="2 13">
        <name>pyridoxal 5'-phosphate</name>
        <dbReference type="ChEBI" id="CHEBI:597326"/>
    </cofactor>
</comment>
<dbReference type="EC" id="2.4.1.1" evidence="13"/>
<evidence type="ECO:0000256" key="2">
    <source>
        <dbReference type="ARBA" id="ARBA00001933"/>
    </source>
</evidence>
<dbReference type="AlphaFoldDB" id="A0A6I2UV96"/>
<comment type="subcellular location">
    <subcellularLocation>
        <location evidence="3">Cytoplasm</location>
    </subcellularLocation>
</comment>
<dbReference type="InterPro" id="IPR035090">
    <property type="entry name" value="Pyridoxal_P_attach_site"/>
</dbReference>
<dbReference type="Pfam" id="PF00343">
    <property type="entry name" value="Phosphorylase"/>
    <property type="match status" value="1"/>
</dbReference>
<evidence type="ECO:0000256" key="3">
    <source>
        <dbReference type="ARBA" id="ARBA00004496"/>
    </source>
</evidence>
<dbReference type="GO" id="GO:0005980">
    <property type="term" value="P:glycogen catabolic process"/>
    <property type="evidence" value="ECO:0007669"/>
    <property type="project" value="TreeGrafter"/>
</dbReference>
<proteinExistence type="inferred from homology"/>
<comment type="caution">
    <text evidence="14">The sequence shown here is derived from an EMBL/GenBank/DDBJ whole genome shotgun (WGS) entry which is preliminary data.</text>
</comment>
<dbReference type="PANTHER" id="PTHR11468">
    <property type="entry name" value="GLYCOGEN PHOSPHORYLASE"/>
    <property type="match status" value="1"/>
</dbReference>
<sequence>MSGQKGVFFLAKEKKEKKQRSREFEQLKEGLKLRFVNTAHIMWGRELNELTMNEIYQTVAATAKQYISDNWIKTNKTYAERQEKQIYYFSIEFLMGRLLKSNLINLGIEEAVREVLDDFHLELSRTYEEEPDAGLGNGGLGRLAACFIDSMAAHRLPGHGCSIRYQYGLFEQKIINGNQVEIPDNWLKDGFAWEYRKPDKAIDVKFNGNAYMKKMDDGSLKLVYENPMIVMAVPYDVPIVGYHNNTVNTLRLWNAEVNRDFSDYGMLTQEQMRQKQDYRTFVESITRYLYPDDSTYDGRRMRLIQEYFMTSAGVQSIVRHYKKSGMDIHAFAQKVAIHINDTHPAVAVAELMRILVDEENLGWEEAWNITRNTIAYTNHTIMPEALEKWPVDMFRPLLPRIYMIIDEINRRHLEEVRARYPHHEEKVHALSIIQDGMVHMARLAIVGGHSVNGVAAIHTEILKTTTLHDFYEYNPKMFNNKTNGITHRRWLMGANPELDVLITSTIGSRRWHRHPEQLDLLNDYVEDKPFLAELGKIKHLRKEALAAYIREHNHMEVDPDSLFDIQVKRIHSYKRQLMNVLHIMYQYHRIRTDRSFDMLPTTYIFGGKAAPGYYIAKETIRLINAVADRINNDPLVKGRIKVVFIENFGVSIGEIVYPAADVSEQISTASKEASGTGNMKFMMNGAITLGTLDGANVEIRDAVGGDEHCVIFGLKAEEVLNYYATGTYSAWAEYNTNERVRTVVNQLTDGTFGNFQSLFDYLVHANDEFFILKDFDAYAAAHEEIMRRYRDRYHWLKSSAVNIANSGRFSSDRTIDEYASEIWQVKPVVIS</sequence>
<evidence type="ECO:0000256" key="9">
    <source>
        <dbReference type="ARBA" id="ARBA00022898"/>
    </source>
</evidence>
<dbReference type="GO" id="GO:0008184">
    <property type="term" value="F:glycogen phosphorylase activity"/>
    <property type="evidence" value="ECO:0007669"/>
    <property type="project" value="InterPro"/>
</dbReference>
<evidence type="ECO:0000313" key="15">
    <source>
        <dbReference type="Proteomes" id="UP000430222"/>
    </source>
</evidence>
<evidence type="ECO:0000313" key="14">
    <source>
        <dbReference type="EMBL" id="MSV24030.1"/>
    </source>
</evidence>
<keyword evidence="8 13" id="KW-0808">Transferase</keyword>
<gene>
    <name evidence="14" type="ORF">FYJ78_02275</name>
</gene>
<protein>
    <recommendedName>
        <fullName evidence="13">Alpha-1,4 glucan phosphorylase</fullName>
        <ecNumber evidence="13">2.4.1.1</ecNumber>
    </recommendedName>
</protein>
<keyword evidence="15" id="KW-1185">Reference proteome</keyword>
<dbReference type="Proteomes" id="UP000430222">
    <property type="component" value="Unassembled WGS sequence"/>
</dbReference>
<dbReference type="InterPro" id="IPR011833">
    <property type="entry name" value="Glycg_phsphrylas"/>
</dbReference>
<keyword evidence="7 13" id="KW-0328">Glycosyltransferase</keyword>
<dbReference type="RefSeq" id="WP_154619764.1">
    <property type="nucleotide sequence ID" value="NZ_VUNL01000002.1"/>
</dbReference>
<dbReference type="EMBL" id="VUNL01000002">
    <property type="protein sequence ID" value="MSV24030.1"/>
    <property type="molecule type" value="Genomic_DNA"/>
</dbReference>
<evidence type="ECO:0000256" key="6">
    <source>
        <dbReference type="ARBA" id="ARBA00022533"/>
    </source>
</evidence>
<dbReference type="FunFam" id="3.40.50.2000:FF:000003">
    <property type="entry name" value="Alpha-1,4 glucan phosphorylase"/>
    <property type="match status" value="1"/>
</dbReference>
<evidence type="ECO:0000256" key="4">
    <source>
        <dbReference type="ARBA" id="ARBA00006047"/>
    </source>
</evidence>
<dbReference type="GO" id="GO:0005737">
    <property type="term" value="C:cytoplasm"/>
    <property type="evidence" value="ECO:0007669"/>
    <property type="project" value="UniProtKB-SubCell"/>
</dbReference>
<evidence type="ECO:0000256" key="10">
    <source>
        <dbReference type="ARBA" id="ARBA00023277"/>
    </source>
</evidence>
<evidence type="ECO:0000256" key="1">
    <source>
        <dbReference type="ARBA" id="ARBA00001275"/>
    </source>
</evidence>
<evidence type="ECO:0000256" key="7">
    <source>
        <dbReference type="ARBA" id="ARBA00022676"/>
    </source>
</evidence>
<accession>A0A6I2UV96</accession>
<dbReference type="PIRSF" id="PIRSF000460">
    <property type="entry name" value="Pprylas_GlgP"/>
    <property type="match status" value="1"/>
</dbReference>
<keyword evidence="6" id="KW-0021">Allosteric enzyme</keyword>
<comment type="function">
    <text evidence="11">Phosphorylase is an important allosteric enzyme in carbohydrate metabolism. Enzymes from different sources differ in their regulatory mechanisms and in their natural substrates. However, all known phosphorylases share catalytic and structural properties.</text>
</comment>
<evidence type="ECO:0000256" key="12">
    <source>
        <dbReference type="PIRSR" id="PIRSR000460-1"/>
    </source>
</evidence>
<evidence type="ECO:0000256" key="5">
    <source>
        <dbReference type="ARBA" id="ARBA00022490"/>
    </source>
</evidence>
<dbReference type="GO" id="GO:0030170">
    <property type="term" value="F:pyridoxal phosphate binding"/>
    <property type="evidence" value="ECO:0007669"/>
    <property type="project" value="InterPro"/>
</dbReference>
<dbReference type="NCBIfam" id="TIGR02093">
    <property type="entry name" value="P_ylase"/>
    <property type="match status" value="1"/>
</dbReference>
<dbReference type="PROSITE" id="PS00102">
    <property type="entry name" value="PHOSPHORYLASE"/>
    <property type="match status" value="1"/>
</dbReference>
<comment type="catalytic activity">
    <reaction evidence="1 13">
        <text>[(1-&gt;4)-alpha-D-glucosyl](n) + phosphate = [(1-&gt;4)-alpha-D-glucosyl](n-1) + alpha-D-glucose 1-phosphate</text>
        <dbReference type="Rhea" id="RHEA:41732"/>
        <dbReference type="Rhea" id="RHEA-COMP:9584"/>
        <dbReference type="Rhea" id="RHEA-COMP:9586"/>
        <dbReference type="ChEBI" id="CHEBI:15444"/>
        <dbReference type="ChEBI" id="CHEBI:43474"/>
        <dbReference type="ChEBI" id="CHEBI:58601"/>
        <dbReference type="EC" id="2.4.1.1"/>
    </reaction>
</comment>